<accession>A0A0L0NMX7</accession>
<feature type="compositionally biased region" description="Polar residues" evidence="1">
    <location>
        <begin position="71"/>
        <end position="81"/>
    </location>
</feature>
<organism evidence="2 3">
    <name type="scientific">Tolypocladium ophioglossoides (strain CBS 100239)</name>
    <name type="common">Snaketongue truffleclub</name>
    <name type="synonym">Elaphocordyceps ophioglossoides</name>
    <dbReference type="NCBI Taxonomy" id="1163406"/>
    <lineage>
        <taxon>Eukaryota</taxon>
        <taxon>Fungi</taxon>
        <taxon>Dikarya</taxon>
        <taxon>Ascomycota</taxon>
        <taxon>Pezizomycotina</taxon>
        <taxon>Sordariomycetes</taxon>
        <taxon>Hypocreomycetidae</taxon>
        <taxon>Hypocreales</taxon>
        <taxon>Ophiocordycipitaceae</taxon>
        <taxon>Tolypocladium</taxon>
    </lineage>
</organism>
<evidence type="ECO:0000313" key="3">
    <source>
        <dbReference type="Proteomes" id="UP000036947"/>
    </source>
</evidence>
<evidence type="ECO:0000256" key="1">
    <source>
        <dbReference type="SAM" id="MobiDB-lite"/>
    </source>
</evidence>
<sequence length="81" mass="8714">MPQANFATYLRTDEYIGLGWGAASALPAWIPVEAPSCRNQRASIGPNRHHCRPLPQDHRTASGDGLEAETETATLRSTGPA</sequence>
<proteinExistence type="predicted"/>
<reference evidence="2 3" key="1">
    <citation type="journal article" date="2015" name="BMC Genomics">
        <title>The genome of the truffle-parasite Tolypocladium ophioglossoides and the evolution of antifungal peptaibiotics.</title>
        <authorList>
            <person name="Quandt C.A."/>
            <person name="Bushley K.E."/>
            <person name="Spatafora J.W."/>
        </authorList>
    </citation>
    <scope>NUCLEOTIDE SEQUENCE [LARGE SCALE GENOMIC DNA]</scope>
    <source>
        <strain evidence="2 3">CBS 100239</strain>
    </source>
</reference>
<protein>
    <submittedName>
        <fullName evidence="2">Uncharacterized protein</fullName>
    </submittedName>
</protein>
<gene>
    <name evidence="2" type="ORF">TOPH_00371</name>
</gene>
<dbReference type="EMBL" id="LFRF01000001">
    <property type="protein sequence ID" value="KND95389.1"/>
    <property type="molecule type" value="Genomic_DNA"/>
</dbReference>
<evidence type="ECO:0000313" key="2">
    <source>
        <dbReference type="EMBL" id="KND95389.1"/>
    </source>
</evidence>
<comment type="caution">
    <text evidence="2">The sequence shown here is derived from an EMBL/GenBank/DDBJ whole genome shotgun (WGS) entry which is preliminary data.</text>
</comment>
<dbReference type="Proteomes" id="UP000036947">
    <property type="component" value="Unassembled WGS sequence"/>
</dbReference>
<keyword evidence="3" id="KW-1185">Reference proteome</keyword>
<feature type="region of interest" description="Disordered" evidence="1">
    <location>
        <begin position="44"/>
        <end position="81"/>
    </location>
</feature>
<name>A0A0L0NMX7_TOLOC</name>
<dbReference type="AlphaFoldDB" id="A0A0L0NMX7"/>